<accession>A0A8G2BK11</accession>
<dbReference type="InterPro" id="IPR000595">
    <property type="entry name" value="cNMP-bd_dom"/>
</dbReference>
<keyword evidence="6" id="KW-1185">Reference proteome</keyword>
<dbReference type="InterPro" id="IPR050397">
    <property type="entry name" value="Env_Response_Regulators"/>
</dbReference>
<dbReference type="PROSITE" id="PS51063">
    <property type="entry name" value="HTH_CRP_2"/>
    <property type="match status" value="1"/>
</dbReference>
<evidence type="ECO:0000259" key="4">
    <source>
        <dbReference type="PROSITE" id="PS51063"/>
    </source>
</evidence>
<sequence length="253" mass="28571">MVTDKAGKQLNIMTEYLFRKLSGMIAVTEVMKSAFSVVCTDKVRFAKGDYIVQPGHDFRSVYLIVDGWATRSKLTSNGARQIINFAVPGDILCFNAALFDKAEVYVQAHTSLDAFSIPIRPFSDLLNNQPQLAVALAWTAAQEEGVVSERLVSLGRRSARQRAAHLLCEIHRRLQVVDLVRSGEQFQMPLTQEDLADSLGISMIHTNRVLRDLVRSGLIAMERNSVRLLDLDRLREICEFSDDYLHFPDERTK</sequence>
<comment type="caution">
    <text evidence="5">The sequence shown here is derived from an EMBL/GenBank/DDBJ whole genome shotgun (WGS) entry which is preliminary data.</text>
</comment>
<evidence type="ECO:0000256" key="1">
    <source>
        <dbReference type="ARBA" id="ARBA00023015"/>
    </source>
</evidence>
<dbReference type="SMART" id="SM00100">
    <property type="entry name" value="cNMP"/>
    <property type="match status" value="1"/>
</dbReference>
<evidence type="ECO:0000256" key="3">
    <source>
        <dbReference type="ARBA" id="ARBA00023163"/>
    </source>
</evidence>
<dbReference type="SUPFAM" id="SSF46785">
    <property type="entry name" value="Winged helix' DNA-binding domain"/>
    <property type="match status" value="1"/>
</dbReference>
<dbReference type="Pfam" id="PF00027">
    <property type="entry name" value="cNMP_binding"/>
    <property type="match status" value="1"/>
</dbReference>
<dbReference type="InterPro" id="IPR014710">
    <property type="entry name" value="RmlC-like_jellyroll"/>
</dbReference>
<keyword evidence="1" id="KW-0805">Transcription regulation</keyword>
<dbReference type="Gene3D" id="2.60.120.10">
    <property type="entry name" value="Jelly Rolls"/>
    <property type="match status" value="1"/>
</dbReference>
<name>A0A8G2BK11_9PROT</name>
<feature type="domain" description="HTH crp-type" evidence="4">
    <location>
        <begin position="157"/>
        <end position="232"/>
    </location>
</feature>
<protein>
    <submittedName>
        <fullName evidence="5">cAMP-binding domain of CRP or a regulatory subunit of cAMP-dependent protein kinases</fullName>
    </submittedName>
</protein>
<dbReference type="InterPro" id="IPR012318">
    <property type="entry name" value="HTH_CRP"/>
</dbReference>
<dbReference type="CDD" id="cd00038">
    <property type="entry name" value="CAP_ED"/>
    <property type="match status" value="1"/>
</dbReference>
<dbReference type="InterPro" id="IPR036390">
    <property type="entry name" value="WH_DNA-bd_sf"/>
</dbReference>
<keyword evidence="3" id="KW-0804">Transcription</keyword>
<dbReference type="AlphaFoldDB" id="A0A8G2BK11"/>
<dbReference type="SMART" id="SM00419">
    <property type="entry name" value="HTH_CRP"/>
    <property type="match status" value="1"/>
</dbReference>
<dbReference type="Proteomes" id="UP000198615">
    <property type="component" value="Unassembled WGS sequence"/>
</dbReference>
<dbReference type="PANTHER" id="PTHR24567:SF68">
    <property type="entry name" value="DNA-BINDING TRANSCRIPTIONAL DUAL REGULATOR CRP"/>
    <property type="match status" value="1"/>
</dbReference>
<reference evidence="5 6" key="1">
    <citation type="submission" date="2016-10" db="EMBL/GenBank/DDBJ databases">
        <authorList>
            <person name="Varghese N."/>
            <person name="Submissions S."/>
        </authorList>
    </citation>
    <scope>NUCLEOTIDE SEQUENCE [LARGE SCALE GENOMIC DNA]</scope>
    <source>
        <strain evidence="5 6">DSM 18839</strain>
    </source>
</reference>
<dbReference type="EMBL" id="FNBW01000011">
    <property type="protein sequence ID" value="SDG14663.1"/>
    <property type="molecule type" value="Genomic_DNA"/>
</dbReference>
<evidence type="ECO:0000313" key="6">
    <source>
        <dbReference type="Proteomes" id="UP000198615"/>
    </source>
</evidence>
<dbReference type="RefSeq" id="WP_028792860.1">
    <property type="nucleotide sequence ID" value="NZ_FNBW01000011.1"/>
</dbReference>
<dbReference type="PANTHER" id="PTHR24567">
    <property type="entry name" value="CRP FAMILY TRANSCRIPTIONAL REGULATORY PROTEIN"/>
    <property type="match status" value="1"/>
</dbReference>
<proteinExistence type="predicted"/>
<evidence type="ECO:0000313" key="5">
    <source>
        <dbReference type="EMBL" id="SDG14663.1"/>
    </source>
</evidence>
<organism evidence="5 6">
    <name type="scientific">Thalassobaculum litoreum DSM 18839</name>
    <dbReference type="NCBI Taxonomy" id="1123362"/>
    <lineage>
        <taxon>Bacteria</taxon>
        <taxon>Pseudomonadati</taxon>
        <taxon>Pseudomonadota</taxon>
        <taxon>Alphaproteobacteria</taxon>
        <taxon>Rhodospirillales</taxon>
        <taxon>Thalassobaculaceae</taxon>
        <taxon>Thalassobaculum</taxon>
    </lineage>
</organism>
<dbReference type="GO" id="GO:0003677">
    <property type="term" value="F:DNA binding"/>
    <property type="evidence" value="ECO:0007669"/>
    <property type="project" value="UniProtKB-KW"/>
</dbReference>
<evidence type="ECO:0000256" key="2">
    <source>
        <dbReference type="ARBA" id="ARBA00023125"/>
    </source>
</evidence>
<dbReference type="SUPFAM" id="SSF51206">
    <property type="entry name" value="cAMP-binding domain-like"/>
    <property type="match status" value="1"/>
</dbReference>
<dbReference type="InterPro" id="IPR018490">
    <property type="entry name" value="cNMP-bd_dom_sf"/>
</dbReference>
<gene>
    <name evidence="5" type="ORF">SAMN05660686_03499</name>
</gene>
<dbReference type="GO" id="GO:0003700">
    <property type="term" value="F:DNA-binding transcription factor activity"/>
    <property type="evidence" value="ECO:0007669"/>
    <property type="project" value="TreeGrafter"/>
</dbReference>
<keyword evidence="2" id="KW-0238">DNA-binding</keyword>
<dbReference type="GO" id="GO:0005829">
    <property type="term" value="C:cytosol"/>
    <property type="evidence" value="ECO:0007669"/>
    <property type="project" value="TreeGrafter"/>
</dbReference>
<dbReference type="Pfam" id="PF13545">
    <property type="entry name" value="HTH_Crp_2"/>
    <property type="match status" value="1"/>
</dbReference>